<comment type="function">
    <text evidence="1 8">Binds directly to 16S ribosomal RNA.</text>
</comment>
<dbReference type="PANTHER" id="PTHR33398">
    <property type="entry name" value="30S RIBOSOMAL PROTEIN S20"/>
    <property type="match status" value="1"/>
</dbReference>
<dbReference type="OrthoDB" id="9807974at2"/>
<reference evidence="10 11" key="1">
    <citation type="submission" date="2018-06" db="EMBL/GenBank/DDBJ databases">
        <authorList>
            <consortium name="Pathogen Informatics"/>
            <person name="Doyle S."/>
        </authorList>
    </citation>
    <scope>NUCLEOTIDE SEQUENCE [LARGE SCALE GENOMIC DNA]</scope>
    <source>
        <strain evidence="10 11">NCTC10717</strain>
    </source>
</reference>
<protein>
    <recommendedName>
        <fullName evidence="7 8">Small ribosomal subunit protein bS20</fullName>
    </recommendedName>
</protein>
<dbReference type="PANTHER" id="PTHR33398:SF1">
    <property type="entry name" value="SMALL RIBOSOMAL SUBUNIT PROTEIN BS20C"/>
    <property type="match status" value="1"/>
</dbReference>
<evidence type="ECO:0000256" key="9">
    <source>
        <dbReference type="SAM" id="MobiDB-lite"/>
    </source>
</evidence>
<keyword evidence="5 8" id="KW-0689">Ribosomal protein</keyword>
<dbReference type="GO" id="GO:0015935">
    <property type="term" value="C:small ribosomal subunit"/>
    <property type="evidence" value="ECO:0007669"/>
    <property type="project" value="TreeGrafter"/>
</dbReference>
<dbReference type="NCBIfam" id="TIGR00029">
    <property type="entry name" value="S20"/>
    <property type="match status" value="1"/>
</dbReference>
<dbReference type="Pfam" id="PF01649">
    <property type="entry name" value="Ribosomal_S20p"/>
    <property type="match status" value="1"/>
</dbReference>
<evidence type="ECO:0000256" key="8">
    <source>
        <dbReference type="HAMAP-Rule" id="MF_00500"/>
    </source>
</evidence>
<dbReference type="GO" id="GO:0005829">
    <property type="term" value="C:cytosol"/>
    <property type="evidence" value="ECO:0007669"/>
    <property type="project" value="TreeGrafter"/>
</dbReference>
<evidence type="ECO:0000313" key="11">
    <source>
        <dbReference type="Proteomes" id="UP000254575"/>
    </source>
</evidence>
<keyword evidence="3 8" id="KW-0699">rRNA-binding</keyword>
<dbReference type="InterPro" id="IPR002583">
    <property type="entry name" value="Ribosomal_bS20"/>
</dbReference>
<dbReference type="FunFam" id="1.20.58.110:FF:000001">
    <property type="entry name" value="30S ribosomal protein S20"/>
    <property type="match status" value="1"/>
</dbReference>
<keyword evidence="4 8" id="KW-0694">RNA-binding</keyword>
<dbReference type="HAMAP" id="MF_00500">
    <property type="entry name" value="Ribosomal_bS20"/>
    <property type="match status" value="1"/>
</dbReference>
<dbReference type="GO" id="GO:0006412">
    <property type="term" value="P:translation"/>
    <property type="evidence" value="ECO:0007669"/>
    <property type="project" value="UniProtKB-UniRule"/>
</dbReference>
<evidence type="ECO:0000256" key="1">
    <source>
        <dbReference type="ARBA" id="ARBA00003134"/>
    </source>
</evidence>
<dbReference type="EMBL" id="UHIA01000003">
    <property type="protein sequence ID" value="SUO91578.1"/>
    <property type="molecule type" value="Genomic_DNA"/>
</dbReference>
<dbReference type="RefSeq" id="WP_115217540.1">
    <property type="nucleotide sequence ID" value="NZ_UHIA01000003.1"/>
</dbReference>
<evidence type="ECO:0000256" key="7">
    <source>
        <dbReference type="ARBA" id="ARBA00035136"/>
    </source>
</evidence>
<organism evidence="10 11">
    <name type="scientific">Suttonella indologenes</name>
    <dbReference type="NCBI Taxonomy" id="13276"/>
    <lineage>
        <taxon>Bacteria</taxon>
        <taxon>Pseudomonadati</taxon>
        <taxon>Pseudomonadota</taxon>
        <taxon>Gammaproteobacteria</taxon>
        <taxon>Cardiobacteriales</taxon>
        <taxon>Cardiobacteriaceae</taxon>
        <taxon>Suttonella</taxon>
    </lineage>
</organism>
<evidence type="ECO:0000256" key="2">
    <source>
        <dbReference type="ARBA" id="ARBA00007634"/>
    </source>
</evidence>
<name>A0A380MKR6_9GAMM</name>
<keyword evidence="11" id="KW-1185">Reference proteome</keyword>
<sequence>MANSAQAKKRVRQAEKARARNASQRSAMRTSVKKVLKAIEAKDLDAARSNYQYAVSLLDRAASKGLIHKNKAARLKSRVNAKIKAIAA</sequence>
<comment type="similarity">
    <text evidence="2 8">Belongs to the bacterial ribosomal protein bS20 family.</text>
</comment>
<dbReference type="Proteomes" id="UP000254575">
    <property type="component" value="Unassembled WGS sequence"/>
</dbReference>
<dbReference type="SUPFAM" id="SSF46992">
    <property type="entry name" value="Ribosomal protein S20"/>
    <property type="match status" value="1"/>
</dbReference>
<keyword evidence="6 8" id="KW-0687">Ribonucleoprotein</keyword>
<evidence type="ECO:0000256" key="6">
    <source>
        <dbReference type="ARBA" id="ARBA00023274"/>
    </source>
</evidence>
<gene>
    <name evidence="8 10" type="primary">rpsT</name>
    <name evidence="10" type="ORF">NCTC10717_00219</name>
</gene>
<dbReference type="Gene3D" id="1.20.58.110">
    <property type="entry name" value="Ribosomal protein S20"/>
    <property type="match status" value="1"/>
</dbReference>
<feature type="region of interest" description="Disordered" evidence="9">
    <location>
        <begin position="1"/>
        <end position="30"/>
    </location>
</feature>
<accession>A0A380MKR6</accession>
<dbReference type="GO" id="GO:0003735">
    <property type="term" value="F:structural constituent of ribosome"/>
    <property type="evidence" value="ECO:0007669"/>
    <property type="project" value="InterPro"/>
</dbReference>
<proteinExistence type="inferred from homology"/>
<dbReference type="InterPro" id="IPR036510">
    <property type="entry name" value="Ribosomal_bS20_sf"/>
</dbReference>
<dbReference type="GO" id="GO:0070181">
    <property type="term" value="F:small ribosomal subunit rRNA binding"/>
    <property type="evidence" value="ECO:0007669"/>
    <property type="project" value="TreeGrafter"/>
</dbReference>
<evidence type="ECO:0000256" key="4">
    <source>
        <dbReference type="ARBA" id="ARBA00022884"/>
    </source>
</evidence>
<evidence type="ECO:0000256" key="3">
    <source>
        <dbReference type="ARBA" id="ARBA00022730"/>
    </source>
</evidence>
<evidence type="ECO:0000256" key="5">
    <source>
        <dbReference type="ARBA" id="ARBA00022980"/>
    </source>
</evidence>
<evidence type="ECO:0000313" key="10">
    <source>
        <dbReference type="EMBL" id="SUO91578.1"/>
    </source>
</evidence>
<dbReference type="AlphaFoldDB" id="A0A380MKR6"/>